<organism evidence="3 4">
    <name type="scientific">Paenibacillus chitinolyticus</name>
    <dbReference type="NCBI Taxonomy" id="79263"/>
    <lineage>
        <taxon>Bacteria</taxon>
        <taxon>Bacillati</taxon>
        <taxon>Bacillota</taxon>
        <taxon>Bacilli</taxon>
        <taxon>Bacillales</taxon>
        <taxon>Paenibacillaceae</taxon>
        <taxon>Paenibacillus</taxon>
    </lineage>
</organism>
<dbReference type="AlphaFoldDB" id="A0A410WSX4"/>
<dbReference type="Pfam" id="PF13563">
    <property type="entry name" value="2_5_RNA_ligase2"/>
    <property type="match status" value="1"/>
</dbReference>
<name>A0A410WSX4_9BACL</name>
<evidence type="ECO:0000313" key="4">
    <source>
        <dbReference type="Proteomes" id="UP000288943"/>
    </source>
</evidence>
<accession>A0A410WSX4</accession>
<feature type="active site" description="Proton acceptor" evidence="2">
    <location>
        <position position="153"/>
    </location>
</feature>
<keyword evidence="1 2" id="KW-0378">Hydrolase</keyword>
<dbReference type="GO" id="GO:0008664">
    <property type="term" value="F:RNA 2',3'-cyclic 3'-phosphodiesterase activity"/>
    <property type="evidence" value="ECO:0007669"/>
    <property type="project" value="UniProtKB-EC"/>
</dbReference>
<dbReference type="EMBL" id="CP026520">
    <property type="protein sequence ID" value="QAV17485.1"/>
    <property type="molecule type" value="Genomic_DNA"/>
</dbReference>
<feature type="active site" description="Proton donor" evidence="2">
    <location>
        <position position="66"/>
    </location>
</feature>
<comment type="function">
    <text evidence="2">Hydrolyzes RNA 2',3'-cyclic phosphodiester to an RNA 2'-phosphomonoester.</text>
</comment>
<dbReference type="Proteomes" id="UP000288943">
    <property type="component" value="Chromosome"/>
</dbReference>
<evidence type="ECO:0000313" key="3">
    <source>
        <dbReference type="EMBL" id="QAV17485.1"/>
    </source>
</evidence>
<evidence type="ECO:0000256" key="1">
    <source>
        <dbReference type="ARBA" id="ARBA00022801"/>
    </source>
</evidence>
<dbReference type="PANTHER" id="PTHR35561">
    <property type="entry name" value="RNA 2',3'-CYCLIC PHOSPHODIESTERASE"/>
    <property type="match status" value="1"/>
</dbReference>
<feature type="short sequence motif" description="HXTX 2" evidence="2">
    <location>
        <begin position="153"/>
        <end position="156"/>
    </location>
</feature>
<comment type="similarity">
    <text evidence="2">Belongs to the 2H phosphoesterase superfamily. ThpR family.</text>
</comment>
<reference evidence="3 4" key="1">
    <citation type="submission" date="2018-01" db="EMBL/GenBank/DDBJ databases">
        <title>The whole genome sequencing and assembly of Paenibacillus chitinolyticus KCCM 41400 strain.</title>
        <authorList>
            <person name="Kim J.-Y."/>
            <person name="Park M.-K."/>
            <person name="Lee Y.-J."/>
            <person name="Yi H."/>
            <person name="Bahn Y.-S."/>
            <person name="Kim J.F."/>
            <person name="Lee D.-W."/>
        </authorList>
    </citation>
    <scope>NUCLEOTIDE SEQUENCE [LARGE SCALE GENOMIC DNA]</scope>
    <source>
        <strain evidence="3 4">KCCM 41400</strain>
    </source>
</reference>
<gene>
    <name evidence="3" type="ORF">PC41400_07335</name>
</gene>
<dbReference type="SUPFAM" id="SSF55144">
    <property type="entry name" value="LigT-like"/>
    <property type="match status" value="1"/>
</dbReference>
<feature type="short sequence motif" description="HXTX 1" evidence="2">
    <location>
        <begin position="66"/>
        <end position="69"/>
    </location>
</feature>
<proteinExistence type="inferred from homology"/>
<dbReference type="OrthoDB" id="9789350at2"/>
<dbReference type="Gene3D" id="3.90.1140.10">
    <property type="entry name" value="Cyclic phosphodiesterase"/>
    <property type="match status" value="1"/>
</dbReference>
<dbReference type="InterPro" id="IPR009097">
    <property type="entry name" value="Cyclic_Pdiesterase"/>
</dbReference>
<evidence type="ECO:0000256" key="2">
    <source>
        <dbReference type="HAMAP-Rule" id="MF_01940"/>
    </source>
</evidence>
<dbReference type="GO" id="GO:0004113">
    <property type="term" value="F:2',3'-cyclic-nucleotide 3'-phosphodiesterase activity"/>
    <property type="evidence" value="ECO:0007669"/>
    <property type="project" value="InterPro"/>
</dbReference>
<sequence length="210" mass="23381">MDTGLSAKIKRSLHKRSRFDMTDALERLFIAVPLSGPVRENLSGWTGRLRESGTPFHKWVHPEDFHITLKFIGDTSRSTLPALSPLLEQTAEAHSPLELTAAGAGTFGPEDAPRILWAGVQGDLDALHRLQRDVEAACSSLGFEPEDRPYRPHITLARRYTGGRKWARERLDAPGEPPSASWTAEEIVVYRTHMGRSPMYERAGAFALRG</sequence>
<dbReference type="PANTHER" id="PTHR35561:SF1">
    <property type="entry name" value="RNA 2',3'-CYCLIC PHOSPHODIESTERASE"/>
    <property type="match status" value="1"/>
</dbReference>
<protein>
    <recommendedName>
        <fullName evidence="2">RNA 2',3'-cyclic phosphodiesterase</fullName>
        <shortName evidence="2">RNA 2',3'-CPDase</shortName>
        <ecNumber evidence="2">3.1.4.58</ecNumber>
    </recommendedName>
</protein>
<dbReference type="InterPro" id="IPR004175">
    <property type="entry name" value="RNA_CPDase"/>
</dbReference>
<dbReference type="EC" id="3.1.4.58" evidence="2"/>
<dbReference type="HAMAP" id="MF_01940">
    <property type="entry name" value="RNA_CPDase"/>
    <property type="match status" value="1"/>
</dbReference>
<dbReference type="NCBIfam" id="TIGR02258">
    <property type="entry name" value="2_5_ligase"/>
    <property type="match status" value="1"/>
</dbReference>
<comment type="catalytic activity">
    <reaction evidence="2">
        <text>a 3'-end 2',3'-cyclophospho-ribonucleotide-RNA + H2O = a 3'-end 2'-phospho-ribonucleotide-RNA + H(+)</text>
        <dbReference type="Rhea" id="RHEA:11828"/>
        <dbReference type="Rhea" id="RHEA-COMP:10464"/>
        <dbReference type="Rhea" id="RHEA-COMP:17353"/>
        <dbReference type="ChEBI" id="CHEBI:15377"/>
        <dbReference type="ChEBI" id="CHEBI:15378"/>
        <dbReference type="ChEBI" id="CHEBI:83064"/>
        <dbReference type="ChEBI" id="CHEBI:173113"/>
        <dbReference type="EC" id="3.1.4.58"/>
    </reaction>
</comment>
<dbReference type="KEGG" id="pchi:PC41400_07335"/>